<proteinExistence type="predicted"/>
<dbReference type="InterPro" id="IPR009799">
    <property type="entry name" value="EthD_dom"/>
</dbReference>
<dbReference type="InterPro" id="IPR011008">
    <property type="entry name" value="Dimeric_a/b-barrel"/>
</dbReference>
<dbReference type="Pfam" id="PF07110">
    <property type="entry name" value="EthD"/>
    <property type="match status" value="1"/>
</dbReference>
<accession>A0A375YB46</accession>
<gene>
    <name evidence="2" type="ORF">MPP7335_00048</name>
</gene>
<feature type="domain" description="EthD" evidence="1">
    <location>
        <begin position="6"/>
        <end position="104"/>
    </location>
</feature>
<dbReference type="EMBL" id="UEGS01000001">
    <property type="protein sequence ID" value="SRX78325.1"/>
    <property type="molecule type" value="Genomic_DNA"/>
</dbReference>
<dbReference type="Gene3D" id="3.30.70.100">
    <property type="match status" value="1"/>
</dbReference>
<sequence length="115" mass="13093">MFIRKRPELSREAFIEYYETRHIQLIGRLVGGRPKVYRRHYAIGDDALVRRLAVARGDQVVADVAAVTELTFERYDEVEAMVDRMLTAGVLQQVLDDEARFIAPGGISWLMAAPD</sequence>
<evidence type="ECO:0000313" key="2">
    <source>
        <dbReference type="EMBL" id="SRX78325.1"/>
    </source>
</evidence>
<evidence type="ECO:0000259" key="1">
    <source>
        <dbReference type="Pfam" id="PF07110"/>
    </source>
</evidence>
<organism evidence="2 3">
    <name type="scientific">Mycolicibacterium parafortuitum</name>
    <name type="common">Mycobacterium parafortuitum</name>
    <dbReference type="NCBI Taxonomy" id="39692"/>
    <lineage>
        <taxon>Bacteria</taxon>
        <taxon>Bacillati</taxon>
        <taxon>Actinomycetota</taxon>
        <taxon>Actinomycetes</taxon>
        <taxon>Mycobacteriales</taxon>
        <taxon>Mycobacteriaceae</taxon>
        <taxon>Mycolicibacterium</taxon>
    </lineage>
</organism>
<name>A0A375YB46_MYCPF</name>
<reference evidence="2 3" key="1">
    <citation type="submission" date="2018-05" db="EMBL/GenBank/DDBJ databases">
        <authorList>
            <consortium name="IHU Genomes"/>
        </authorList>
    </citation>
    <scope>NUCLEOTIDE SEQUENCE [LARGE SCALE GENOMIC DNA]</scope>
    <source>
        <strain evidence="2 3">P7335</strain>
    </source>
</reference>
<dbReference type="GO" id="GO:0016491">
    <property type="term" value="F:oxidoreductase activity"/>
    <property type="evidence" value="ECO:0007669"/>
    <property type="project" value="InterPro"/>
</dbReference>
<evidence type="ECO:0000313" key="3">
    <source>
        <dbReference type="Proteomes" id="UP000252008"/>
    </source>
</evidence>
<protein>
    <recommendedName>
        <fullName evidence="1">EthD domain-containing protein</fullName>
    </recommendedName>
</protein>
<keyword evidence="3" id="KW-1185">Reference proteome</keyword>
<dbReference type="STRING" id="39692.BST38_03105"/>
<dbReference type="AlphaFoldDB" id="A0A375YB46"/>
<dbReference type="SUPFAM" id="SSF54909">
    <property type="entry name" value="Dimeric alpha+beta barrel"/>
    <property type="match status" value="1"/>
</dbReference>
<dbReference type="Proteomes" id="UP000252008">
    <property type="component" value="Unassembled WGS sequence"/>
</dbReference>